<accession>A0ABV8GAX8</accession>
<evidence type="ECO:0000313" key="2">
    <source>
        <dbReference type="Proteomes" id="UP001595851"/>
    </source>
</evidence>
<protein>
    <submittedName>
        <fullName evidence="1">Uncharacterized protein</fullName>
    </submittedName>
</protein>
<sequence>MGAIVLGHIAGVVSAHDRALDAVRAGELRTGQYPMLTLTVVCTGLGITVMSAG</sequence>
<dbReference type="Proteomes" id="UP001595851">
    <property type="component" value="Unassembled WGS sequence"/>
</dbReference>
<gene>
    <name evidence="1" type="ORF">ACFOY2_28165</name>
</gene>
<name>A0ABV8GAX8_9ACTN</name>
<proteinExistence type="predicted"/>
<dbReference type="RefSeq" id="WP_379531090.1">
    <property type="nucleotide sequence ID" value="NZ_JBHSBI010000015.1"/>
</dbReference>
<evidence type="ECO:0000313" key="1">
    <source>
        <dbReference type="EMBL" id="MFC4011131.1"/>
    </source>
</evidence>
<dbReference type="EMBL" id="JBHSBI010000015">
    <property type="protein sequence ID" value="MFC4011131.1"/>
    <property type="molecule type" value="Genomic_DNA"/>
</dbReference>
<organism evidence="1 2">
    <name type="scientific">Nonomuraea purpurea</name>
    <dbReference type="NCBI Taxonomy" id="1849276"/>
    <lineage>
        <taxon>Bacteria</taxon>
        <taxon>Bacillati</taxon>
        <taxon>Actinomycetota</taxon>
        <taxon>Actinomycetes</taxon>
        <taxon>Streptosporangiales</taxon>
        <taxon>Streptosporangiaceae</taxon>
        <taxon>Nonomuraea</taxon>
    </lineage>
</organism>
<reference evidence="2" key="1">
    <citation type="journal article" date="2019" name="Int. J. Syst. Evol. Microbiol.">
        <title>The Global Catalogue of Microorganisms (GCM) 10K type strain sequencing project: providing services to taxonomists for standard genome sequencing and annotation.</title>
        <authorList>
            <consortium name="The Broad Institute Genomics Platform"/>
            <consortium name="The Broad Institute Genome Sequencing Center for Infectious Disease"/>
            <person name="Wu L."/>
            <person name="Ma J."/>
        </authorList>
    </citation>
    <scope>NUCLEOTIDE SEQUENCE [LARGE SCALE GENOMIC DNA]</scope>
    <source>
        <strain evidence="2">TBRC 1276</strain>
    </source>
</reference>
<comment type="caution">
    <text evidence="1">The sequence shown here is derived from an EMBL/GenBank/DDBJ whole genome shotgun (WGS) entry which is preliminary data.</text>
</comment>
<keyword evidence="2" id="KW-1185">Reference proteome</keyword>